<dbReference type="InterPro" id="IPR001647">
    <property type="entry name" value="HTH_TetR"/>
</dbReference>
<comment type="caution">
    <text evidence="6">The sequence shown here is derived from an EMBL/GenBank/DDBJ whole genome shotgun (WGS) entry which is preliminary data.</text>
</comment>
<dbReference type="InterPro" id="IPR023772">
    <property type="entry name" value="DNA-bd_HTH_TetR-type_CS"/>
</dbReference>
<dbReference type="Gene3D" id="1.10.357.10">
    <property type="entry name" value="Tetracycline Repressor, domain 2"/>
    <property type="match status" value="1"/>
</dbReference>
<dbReference type="SUPFAM" id="SSF46689">
    <property type="entry name" value="Homeodomain-like"/>
    <property type="match status" value="1"/>
</dbReference>
<evidence type="ECO:0000313" key="7">
    <source>
        <dbReference type="Proteomes" id="UP001597307"/>
    </source>
</evidence>
<dbReference type="Proteomes" id="UP001597307">
    <property type="component" value="Unassembled WGS sequence"/>
</dbReference>
<evidence type="ECO:0000256" key="2">
    <source>
        <dbReference type="ARBA" id="ARBA00023125"/>
    </source>
</evidence>
<dbReference type="InterPro" id="IPR009057">
    <property type="entry name" value="Homeodomain-like_sf"/>
</dbReference>
<feature type="DNA-binding region" description="H-T-H motif" evidence="4">
    <location>
        <begin position="41"/>
        <end position="60"/>
    </location>
</feature>
<evidence type="ECO:0000313" key="6">
    <source>
        <dbReference type="EMBL" id="MFD1847186.1"/>
    </source>
</evidence>
<evidence type="ECO:0000256" key="1">
    <source>
        <dbReference type="ARBA" id="ARBA00023015"/>
    </source>
</evidence>
<evidence type="ECO:0000256" key="4">
    <source>
        <dbReference type="PROSITE-ProRule" id="PRU00335"/>
    </source>
</evidence>
<proteinExistence type="predicted"/>
<evidence type="ECO:0000259" key="5">
    <source>
        <dbReference type="PROSITE" id="PS50977"/>
    </source>
</evidence>
<organism evidence="6 7">
    <name type="scientific">Arthrobacter flavus</name>
    <dbReference type="NCBI Taxonomy" id="95172"/>
    <lineage>
        <taxon>Bacteria</taxon>
        <taxon>Bacillati</taxon>
        <taxon>Actinomycetota</taxon>
        <taxon>Actinomycetes</taxon>
        <taxon>Micrococcales</taxon>
        <taxon>Micrococcaceae</taxon>
        <taxon>Arthrobacter</taxon>
    </lineage>
</organism>
<name>A0ABW4Q968_9MICC</name>
<dbReference type="Gene3D" id="1.10.10.60">
    <property type="entry name" value="Homeodomain-like"/>
    <property type="match status" value="1"/>
</dbReference>
<keyword evidence="2 4" id="KW-0238">DNA-binding</keyword>
<dbReference type="RefSeq" id="WP_343878881.1">
    <property type="nucleotide sequence ID" value="NZ_BAAAIJ010000032.1"/>
</dbReference>
<protein>
    <submittedName>
        <fullName evidence="6">TetR/AcrR family transcriptional regulator</fullName>
    </submittedName>
</protein>
<feature type="domain" description="HTH tetR-type" evidence="5">
    <location>
        <begin position="18"/>
        <end position="78"/>
    </location>
</feature>
<dbReference type="EMBL" id="JBHUGA010000040">
    <property type="protein sequence ID" value="MFD1847186.1"/>
    <property type="molecule type" value="Genomic_DNA"/>
</dbReference>
<keyword evidence="7" id="KW-1185">Reference proteome</keyword>
<reference evidence="7" key="1">
    <citation type="journal article" date="2019" name="Int. J. Syst. Evol. Microbiol.">
        <title>The Global Catalogue of Microorganisms (GCM) 10K type strain sequencing project: providing services to taxonomists for standard genome sequencing and annotation.</title>
        <authorList>
            <consortium name="The Broad Institute Genomics Platform"/>
            <consortium name="The Broad Institute Genome Sequencing Center for Infectious Disease"/>
            <person name="Wu L."/>
            <person name="Ma J."/>
        </authorList>
    </citation>
    <scope>NUCLEOTIDE SEQUENCE [LARGE SCALE GENOMIC DNA]</scope>
    <source>
        <strain evidence="7">JCM 11496</strain>
    </source>
</reference>
<dbReference type="PROSITE" id="PS01081">
    <property type="entry name" value="HTH_TETR_1"/>
    <property type="match status" value="1"/>
</dbReference>
<dbReference type="PANTHER" id="PTHR30055">
    <property type="entry name" value="HTH-TYPE TRANSCRIPTIONAL REGULATOR RUTR"/>
    <property type="match status" value="1"/>
</dbReference>
<evidence type="ECO:0000256" key="3">
    <source>
        <dbReference type="ARBA" id="ARBA00023163"/>
    </source>
</evidence>
<sequence length="214" mass="23432">MINSAITEDGGLRERKRLLTRAAICTTARQLTTDKGLSGFTVEELCEQVGVSRRTFFNYFPSKEDAVLGQSDDHRPDDLIEDFLASAGTLPLLEALVEFAAAAGGRLAITREEFAQLHAVIQREPQLLVKLFGDSAVKQKEFAALIARRENLAADDPRAIMAAQLIGHLAWQSTHAFFLGEDGPTFRHLLESHVDAAQYLFTSGAPRPSPEGTP</sequence>
<dbReference type="InterPro" id="IPR050109">
    <property type="entry name" value="HTH-type_TetR-like_transc_reg"/>
</dbReference>
<gene>
    <name evidence="6" type="ORF">ACFSFX_11315</name>
</gene>
<keyword evidence="1" id="KW-0805">Transcription regulation</keyword>
<accession>A0ABW4Q968</accession>
<dbReference type="PROSITE" id="PS50977">
    <property type="entry name" value="HTH_TETR_2"/>
    <property type="match status" value="1"/>
</dbReference>
<dbReference type="Pfam" id="PF00440">
    <property type="entry name" value="TetR_N"/>
    <property type="match status" value="1"/>
</dbReference>
<keyword evidence="3" id="KW-0804">Transcription</keyword>
<dbReference type="PANTHER" id="PTHR30055:SF234">
    <property type="entry name" value="HTH-TYPE TRANSCRIPTIONAL REGULATOR BETI"/>
    <property type="match status" value="1"/>
</dbReference>